<keyword evidence="3" id="KW-0963">Cytoplasm</keyword>
<feature type="region of interest" description="Disordered" evidence="8">
    <location>
        <begin position="154"/>
        <end position="187"/>
    </location>
</feature>
<evidence type="ECO:0000259" key="9">
    <source>
        <dbReference type="Pfam" id="PF05010"/>
    </source>
</evidence>
<feature type="compositionally biased region" description="Polar residues" evidence="8">
    <location>
        <begin position="436"/>
        <end position="454"/>
    </location>
</feature>
<feature type="compositionally biased region" description="Pro residues" evidence="8">
    <location>
        <begin position="2469"/>
        <end position="2486"/>
    </location>
</feature>
<proteinExistence type="inferred from homology"/>
<feature type="region of interest" description="Disordered" evidence="8">
    <location>
        <begin position="1694"/>
        <end position="1732"/>
    </location>
</feature>
<dbReference type="GO" id="GO:0021987">
    <property type="term" value="P:cerebral cortex development"/>
    <property type="evidence" value="ECO:0007669"/>
    <property type="project" value="TreeGrafter"/>
</dbReference>
<feature type="compositionally biased region" description="Low complexity" evidence="8">
    <location>
        <begin position="2962"/>
        <end position="2977"/>
    </location>
</feature>
<reference evidence="10 11" key="1">
    <citation type="submission" date="2019-02" db="EMBL/GenBank/DDBJ databases">
        <title>Opniocepnalus argus genome.</title>
        <authorList>
            <person name="Zhou C."/>
            <person name="Xiao S."/>
        </authorList>
    </citation>
    <scope>NUCLEOTIDE SEQUENCE [LARGE SCALE GENOMIC DNA]</scope>
    <source>
        <strain evidence="10">OARG1902GOOAL</strain>
        <tissue evidence="10">Muscle</tissue>
    </source>
</reference>
<evidence type="ECO:0000256" key="7">
    <source>
        <dbReference type="SAM" id="Coils"/>
    </source>
</evidence>
<feature type="region of interest" description="Disordered" evidence="8">
    <location>
        <begin position="919"/>
        <end position="939"/>
    </location>
</feature>
<keyword evidence="6" id="KW-0206">Cytoskeleton</keyword>
<evidence type="ECO:0000256" key="8">
    <source>
        <dbReference type="SAM" id="MobiDB-lite"/>
    </source>
</evidence>
<evidence type="ECO:0000256" key="2">
    <source>
        <dbReference type="ARBA" id="ARBA00009423"/>
    </source>
</evidence>
<keyword evidence="4" id="KW-0597">Phosphoprotein</keyword>
<evidence type="ECO:0000256" key="3">
    <source>
        <dbReference type="ARBA" id="ARBA00022490"/>
    </source>
</evidence>
<feature type="region of interest" description="Disordered" evidence="8">
    <location>
        <begin position="3127"/>
        <end position="3207"/>
    </location>
</feature>
<feature type="region of interest" description="Disordered" evidence="8">
    <location>
        <begin position="1111"/>
        <end position="1134"/>
    </location>
</feature>
<feature type="compositionally biased region" description="Basic and acidic residues" evidence="8">
    <location>
        <begin position="3034"/>
        <end position="3044"/>
    </location>
</feature>
<feature type="compositionally biased region" description="Basic residues" evidence="8">
    <location>
        <begin position="2641"/>
        <end position="2655"/>
    </location>
</feature>
<dbReference type="FunFam" id="1.20.5.1700:FF:000001">
    <property type="entry name" value="Transforming acidic coiled-coil-containing protein 1 isoform 2"/>
    <property type="match status" value="1"/>
</dbReference>
<feature type="coiled-coil region" evidence="7">
    <location>
        <begin position="3436"/>
        <end position="3509"/>
    </location>
</feature>
<feature type="compositionally biased region" description="Basic residues" evidence="8">
    <location>
        <begin position="2865"/>
        <end position="2883"/>
    </location>
</feature>
<feature type="compositionally biased region" description="Basic and acidic residues" evidence="8">
    <location>
        <begin position="2366"/>
        <end position="2384"/>
    </location>
</feature>
<feature type="compositionally biased region" description="Polar residues" evidence="8">
    <location>
        <begin position="2532"/>
        <end position="2545"/>
    </location>
</feature>
<evidence type="ECO:0000256" key="6">
    <source>
        <dbReference type="ARBA" id="ARBA00023212"/>
    </source>
</evidence>
<evidence type="ECO:0000256" key="1">
    <source>
        <dbReference type="ARBA" id="ARBA00004245"/>
    </source>
</evidence>
<feature type="compositionally biased region" description="Polar residues" evidence="8">
    <location>
        <begin position="49"/>
        <end position="63"/>
    </location>
</feature>
<feature type="compositionally biased region" description="Acidic residues" evidence="8">
    <location>
        <begin position="2985"/>
        <end position="2999"/>
    </location>
</feature>
<accession>A0A6G1R1A5</accession>
<feature type="compositionally biased region" description="Basic and acidic residues" evidence="8">
    <location>
        <begin position="37"/>
        <end position="48"/>
    </location>
</feature>
<feature type="compositionally biased region" description="Polar residues" evidence="8">
    <location>
        <begin position="966"/>
        <end position="1018"/>
    </location>
</feature>
<feature type="compositionally biased region" description="Basic and acidic residues" evidence="8">
    <location>
        <begin position="456"/>
        <end position="478"/>
    </location>
</feature>
<dbReference type="GO" id="GO:0007052">
    <property type="term" value="P:mitotic spindle organization"/>
    <property type="evidence" value="ECO:0007669"/>
    <property type="project" value="InterPro"/>
</dbReference>
<feature type="compositionally biased region" description="Pro residues" evidence="8">
    <location>
        <begin position="2806"/>
        <end position="2820"/>
    </location>
</feature>
<reference evidence="11" key="2">
    <citation type="submission" date="2019-02" db="EMBL/GenBank/DDBJ databases">
        <title>Opniocepnalus argus Var Kimnra genome.</title>
        <authorList>
            <person name="Zhou C."/>
            <person name="Xiao S."/>
        </authorList>
    </citation>
    <scope>NUCLEOTIDE SEQUENCE [LARGE SCALE GENOMIC DNA]</scope>
</reference>
<feature type="region of interest" description="Disordered" evidence="8">
    <location>
        <begin position="774"/>
        <end position="818"/>
    </location>
</feature>
<dbReference type="Gene3D" id="1.20.5.1700">
    <property type="match status" value="1"/>
</dbReference>
<dbReference type="InterPro" id="IPR007707">
    <property type="entry name" value="TACC_C"/>
</dbReference>
<sequence>MGNESSTTEALPEDGAPENVVLFPPQENQNDPAQGEAHAESSTKRDNKSPLSETVTGHQSLLSQPVLPDIPVITGLEESGIAGGEQEDKEELEFPHDLLPSLDFSSELNIWESSLGCVTQTSSGQRECERVNPLLAGLQHHVEVSPTLMVLSERPHDSDPVLTDAQTSPKPPATPSLGEQPLSPPPSMLLDLELQEAFQECEDQMASLGIFNPKESSSMSESANDVGKKTGKVMVNMSNESSPLPPIVVQPGHSNRGHGNKSTHGNSETSNTQKDTVVFSFRNYILGNQNGALAAETESEIKAVPSLDKCTKIEPETETHVDEQKEIHQHTHLETAASTDLFKETPKYALLNEQRENEEKHVVSNATTEANGTVECNAVITEKDTERVADIVDVSSFNVCIVESGMRDGAVNETLGSSTSYLKGRDAFSDLLSEAQTVPNQSESKTDKQTNLGTNKRAEQDKENENQEEVKRMERSVETEQAAKTGIQSENDVKPECLINAGIHTDSDVNAGPVPQADTRTVICGKQPDNGFDYKQQLSLRGMPSSTPPLSFCHSRQDHFTASAFSPVSNRAFSQRAHQSDNDKQTNAPCGLDHHSDKIPQHGQHVTEGVIDNQNTALTTLPTTVTNPAASADKRSDAQTQEAIVTTKAVIFTQENLSPLTNSATCVGESYVESALDEGLAVVAPLPLTTPTMPEVIESKRGREGVRRDSLESVATVAIAEREKEGGEKDLEGIEKCLSSADEERKGLLDSLPPLPLICSLALSARGGQVAFEKSCNGRMPHNSVETETKGPSERTICSTDTEISPAEEGDREKQPPRLEAYINTSPLRLHTGPDFRDQSAVGLEEAREGGGGGGLASEHSSFGQPEGSASGVSSAETQRCPPINVAESQLKSQSWSEPTATITESLCTERERLSQPCQEQHCTEISPHPPRLEQSSSNTIGGLRDELKQYLISVEAPSLGHSCEESSITETEQNNSQDFLSSVSPQPLSTSQQIPVEQQASNVQQVQPESSTTEDGTAEFQIQAQTQSSSGSGVMSGVGVYVRDSSGGNYRVHFADTVKQEVISSVDLRNMSVPAMDCASLPPLTVHESLHHPVVEASYIFPDFLNQKRPEIPTNAAPTKPETATQSSADFPKTQKDVQLDKEDLETKDIKGNIAIDQSASDNLVTNTVDLQLVTEACTKLLSCPSEKNQTSNEESFDILQRAGGAVFEGDRTQVSATLMKQEEAEAEKDPINLCLSKGKEVDKSNAESKGSINTDQPQGAPLRSNAVVFEEKEGNQHPVSSQYVLPPENTCKPLSEVSAELPVGLVLSHQPYIDLNQTPSCVLITTDPTKASERPRSTIQLADLKKDESLTSEVQASEQPVPITELYASNPTSVLQPPGPMLSHLEFISDCDISRPELIDKYSADGDSTKVSKEMDGNSSREMSSALEQDDICDKVEEICPKPDDQNYAMESVVEPENFAIHVVNIPFSQEQNLSPSAQPPSATDVLTKGDSDMIIPLSQTEQDYIGIKADITKASIREDLINVSCPFSSAMPTNKASDEIKQDNMKEKYTMGDETSMLFEKKTEQTGEMTTNNQKETANGRKLQTEKAGTILRHNYGPDKDAIEETRDMQPSHNVEKTESPIRHIIEEGEGKSVVIASESYTENCCLVPNRPAGLTGDMLSAEVESGCEPQTFYDQNVCQTMTATLERNSDRDAAPHLSGALSQSQLTPDPNSFAQQQEQQEQCLGSSGLKSQVMQTQIMVPGSKGVEGKGDSGVGHLCQSVCSDQLTSDDRSKEQMIGLEREEEEGAQAVSGTDTVYMPSYFVNESVGAAEREASAELGIVTSYTNVRETREEMDKNKSPQLESPQADTDLMPGTDFVNYVGGKAQIKSKLSAIGQNRHEKPETSMGTAVSVESPAQEYETFQISVSTKLSADSQGIFREVTPSENQAEEITSKAAKVFTTLPDFVRQPKTVEKDFSAATEVKGKSNETKECEIQDTVWEPLELQSSNKLSTTQSSPVVQTPIKSPEVDEITKEDKTALNQQKVGNQGKVHGEMKVTNNEATEKQVVIIGSVSAENSDSGLFKASGPCEIVVSHNSTEPTVCLSGRNIFLSEATENDSGTAHKITPGVVIAPSVVSSKCLEDFASAPLTAPTQSEKPYDQVSKPLDDNVINLLCPVEPVCVNKESSDLSESSTFGQTAQEPDTNWIKALREAASQSQSEQVNTVDMSRPLPSLESPQLEFLTPTEEIAAPPREAEILSPEVAAEKTREIQPVNVVKKPVDLPKPLKKSSDLLEPTQKTVELIESLQSTKVGLPEESTKEDQLLSEPKRELDTYSDIAEKPLGLLEPTKSTAELPEPAINDVLLPVGTKNDEPKVTKTAETLESEKKPTCEVVERPVELPPEKQFNIPAEETALTETVQRSAEKRPDSGASLADQAERGDCAPDFPPPPTTEHHLLPALPPHLTNCTEFPTPPPTPPERHETEGLPTPPVSPCASPPPAPSSPLAPSAYQYDDRCPASAPCHPPLRSSDSDGAFETPESTTPVKAASPTDCQSQQLTSDDQVADTSVSDLACDVTSAGTICRSPSIVFDENKPIAASGTYNIEVFADSASHTLTRSLSLQGGELDSSGPLDEPTTGDFRPHSESFSIGTDSAPGTLYRPKKIRTGSLKKKPLLRQNSNPESPKPASSSSTPEIKKRTKPRTASPLQAQEETEAAPATPSPGGTLRKTRKSRVETPPPLPEEINHNSQEEILVTPALPLCQEETSLSGSPTGKDESPIPPSASYKWDPDNFENIDPFKTGGSKIANSPVLGRKDPVCATIATPPGSPPLPTARPPAPLQEPITNPANPEEQPIIPNRQSVRLEFDYSEESSEAPHQASPVPKKVGKKPSAKMPLRKPKLGLKKAPPQTEQLDNDPPLTHNGNEDEICVPKASYKFDPDKWEDPNFNPFTSKRGITNSPKLSRPSYTFDPSNFDDSIDPFKSSNKMASSPPKASASFELSSNDYDNENDNDNIGELEDQNQNKPAKKKKTPIKSNTFRVKRSPKKSPLFDPSQDDHATDEEKLASSTSHKWAALQDLDADVNSDQQDFPQPCDLTSFVNENSLPHQTQVQDYEIEYMEKIGSSSPPPSVKKPSLYLKLDSVSDNLTKKTCADGSEPSSPCTGSFEEMEAQITAGMKTPVLSARPGPEGSAGDKGRKRESESLSRTQSTEREEQPHSQGPEETPAPALAMPLLDRLSECDDPLQYLEPDLAETNPTAFAQKLQEELVLAALRIEALQVAKNISQCPSLSNVTPQHRDVSSPLESAVCKNSLYARSTATAYIEGESPHLPGDLDHSLGIAREEIVIKEKEVLEWQKKYEDSRQEVVEMRRIVAEYEKTIAQMIEDDQKEKSLSHHTIQQLIIEKDQALADLNSVEKSLADLFRRYEKMKDVLEGFRKNEEVLKKCAQEYLSRVRKEEQRYNALKIHAEEKLDKANAEIAQVRAKAKQEQAAYQASVRKEQMKVDSLERTLEQKNKEIEELTKICDELIAKMGRS</sequence>
<name>A0A6G1R1A5_CHAAH</name>
<feature type="coiled-coil region" evidence="7">
    <location>
        <begin position="3337"/>
        <end position="3410"/>
    </location>
</feature>
<organism evidence="10 11">
    <name type="scientific">Channa argus</name>
    <name type="common">Northern snakehead</name>
    <name type="synonym">Ophicephalus argus</name>
    <dbReference type="NCBI Taxonomy" id="215402"/>
    <lineage>
        <taxon>Eukaryota</taxon>
        <taxon>Metazoa</taxon>
        <taxon>Chordata</taxon>
        <taxon>Craniata</taxon>
        <taxon>Vertebrata</taxon>
        <taxon>Euteleostomi</taxon>
        <taxon>Actinopterygii</taxon>
        <taxon>Neopterygii</taxon>
        <taxon>Teleostei</taxon>
        <taxon>Neoteleostei</taxon>
        <taxon>Acanthomorphata</taxon>
        <taxon>Anabantaria</taxon>
        <taxon>Anabantiformes</taxon>
        <taxon>Channoidei</taxon>
        <taxon>Channidae</taxon>
        <taxon>Channa</taxon>
    </lineage>
</organism>
<dbReference type="InterPro" id="IPR039915">
    <property type="entry name" value="TACC"/>
</dbReference>
<dbReference type="PANTHER" id="PTHR13924:SF11">
    <property type="entry name" value="TRANSFORMING ACIDIC COILED-COIL-CONTAINING PROTEIN 2"/>
    <property type="match status" value="1"/>
</dbReference>
<feature type="region of interest" description="Disordered" evidence="8">
    <location>
        <begin position="2600"/>
        <end position="3049"/>
    </location>
</feature>
<evidence type="ECO:0000313" key="11">
    <source>
        <dbReference type="Proteomes" id="UP000503349"/>
    </source>
</evidence>
<feature type="region of interest" description="Disordered" evidence="8">
    <location>
        <begin position="241"/>
        <end position="271"/>
    </location>
</feature>
<feature type="compositionally biased region" description="Basic and acidic residues" evidence="8">
    <location>
        <begin position="3171"/>
        <end position="3195"/>
    </location>
</feature>
<dbReference type="EMBL" id="CM015712">
    <property type="protein sequence ID" value="KAF3708373.1"/>
    <property type="molecule type" value="Genomic_DNA"/>
</dbReference>
<feature type="compositionally biased region" description="Polar residues" evidence="8">
    <location>
        <begin position="2928"/>
        <end position="2955"/>
    </location>
</feature>
<comment type="subcellular location">
    <subcellularLocation>
        <location evidence="1">Cytoplasm</location>
        <location evidence="1">Cytoskeleton</location>
    </subcellularLocation>
</comment>
<feature type="region of interest" description="Disordered" evidence="8">
    <location>
        <begin position="844"/>
        <end position="877"/>
    </location>
</feature>
<feature type="region of interest" description="Disordered" evidence="8">
    <location>
        <begin position="2347"/>
        <end position="2545"/>
    </location>
</feature>
<comment type="similarity">
    <text evidence="2">Belongs to the TACC family.</text>
</comment>
<protein>
    <submittedName>
        <fullName evidence="10">Transforming acidic coiled-coil-containing protein 2 Anti-Zuai-1</fullName>
    </submittedName>
</protein>
<feature type="region of interest" description="Disordered" evidence="8">
    <location>
        <begin position="436"/>
        <end position="491"/>
    </location>
</feature>
<keyword evidence="11" id="KW-1185">Reference proteome</keyword>
<evidence type="ECO:0000313" key="10">
    <source>
        <dbReference type="EMBL" id="KAF3708373.1"/>
    </source>
</evidence>
<feature type="domain" description="Transforming acidic coiled-coil-containing protein C-terminal" evidence="9">
    <location>
        <begin position="3311"/>
        <end position="3507"/>
    </location>
</feature>
<evidence type="ECO:0000256" key="5">
    <source>
        <dbReference type="ARBA" id="ARBA00023054"/>
    </source>
</evidence>
<feature type="region of interest" description="Disordered" evidence="8">
    <location>
        <begin position="1834"/>
        <end position="1857"/>
    </location>
</feature>
<feature type="region of interest" description="Disordered" evidence="8">
    <location>
        <begin position="572"/>
        <end position="600"/>
    </location>
</feature>
<keyword evidence="5 7" id="KW-0175">Coiled coil</keyword>
<evidence type="ECO:0000256" key="4">
    <source>
        <dbReference type="ARBA" id="ARBA00022553"/>
    </source>
</evidence>
<feature type="compositionally biased region" description="Polar residues" evidence="8">
    <location>
        <begin position="262"/>
        <end position="271"/>
    </location>
</feature>
<feature type="compositionally biased region" description="Low complexity" evidence="8">
    <location>
        <begin position="2696"/>
        <end position="2706"/>
    </location>
</feature>
<dbReference type="Proteomes" id="UP000503349">
    <property type="component" value="Chromosome 1"/>
</dbReference>
<feature type="region of interest" description="Disordered" evidence="8">
    <location>
        <begin position="963"/>
        <end position="1018"/>
    </location>
</feature>
<dbReference type="PANTHER" id="PTHR13924">
    <property type="entry name" value="TRANSFORMING ACIDIC COILED-COIL CONTAINING PROTEIN 1/2"/>
    <property type="match status" value="1"/>
</dbReference>
<gene>
    <name evidence="10" type="ORF">EXN66_Car001547</name>
</gene>
<dbReference type="GO" id="GO:0005737">
    <property type="term" value="C:cytoplasm"/>
    <property type="evidence" value="ECO:0007669"/>
    <property type="project" value="TreeGrafter"/>
</dbReference>
<dbReference type="Pfam" id="PF05010">
    <property type="entry name" value="TACC_C"/>
    <property type="match status" value="1"/>
</dbReference>
<dbReference type="GO" id="GO:0005856">
    <property type="term" value="C:cytoskeleton"/>
    <property type="evidence" value="ECO:0007669"/>
    <property type="project" value="UniProtKB-SubCell"/>
</dbReference>
<feature type="compositionally biased region" description="Polar residues" evidence="8">
    <location>
        <begin position="1704"/>
        <end position="1718"/>
    </location>
</feature>
<dbReference type="GO" id="GO:0007097">
    <property type="term" value="P:nuclear migration"/>
    <property type="evidence" value="ECO:0007669"/>
    <property type="project" value="TreeGrafter"/>
</dbReference>
<feature type="compositionally biased region" description="Polar residues" evidence="8">
    <location>
        <begin position="2657"/>
        <end position="2674"/>
    </location>
</feature>
<feature type="compositionally biased region" description="Basic and acidic residues" evidence="8">
    <location>
        <begin position="2915"/>
        <end position="2924"/>
    </location>
</feature>
<feature type="region of interest" description="Disordered" evidence="8">
    <location>
        <begin position="1"/>
        <end position="91"/>
    </location>
</feature>